<dbReference type="Proteomes" id="UP000215223">
    <property type="component" value="Unassembled WGS sequence"/>
</dbReference>
<evidence type="ECO:0000256" key="5">
    <source>
        <dbReference type="SAM" id="Phobius"/>
    </source>
</evidence>
<evidence type="ECO:0000313" key="7">
    <source>
        <dbReference type="Proteomes" id="UP000215223"/>
    </source>
</evidence>
<keyword evidence="2 5" id="KW-0812">Transmembrane</keyword>
<comment type="subcellular location">
    <subcellularLocation>
        <location evidence="1">Membrane</location>
        <topology evidence="1">Multi-pass membrane protein</topology>
    </subcellularLocation>
</comment>
<feature type="transmembrane region" description="Helical" evidence="5">
    <location>
        <begin position="116"/>
        <end position="134"/>
    </location>
</feature>
<organism evidence="6 7">
    <name type="scientific">Amycolatopsis thailandensis</name>
    <dbReference type="NCBI Taxonomy" id="589330"/>
    <lineage>
        <taxon>Bacteria</taxon>
        <taxon>Bacillati</taxon>
        <taxon>Actinomycetota</taxon>
        <taxon>Actinomycetes</taxon>
        <taxon>Pseudonocardiales</taxon>
        <taxon>Pseudonocardiaceae</taxon>
        <taxon>Amycolatopsis</taxon>
    </lineage>
</organism>
<accession>A0A229S5G1</accession>
<gene>
    <name evidence="6" type="ORF">CFP71_20315</name>
</gene>
<feature type="transmembrane region" description="Helical" evidence="5">
    <location>
        <begin position="49"/>
        <end position="67"/>
    </location>
</feature>
<feature type="transmembrane region" description="Helical" evidence="5">
    <location>
        <begin position="146"/>
        <end position="166"/>
    </location>
</feature>
<dbReference type="PANTHER" id="PTHR42723:SF1">
    <property type="entry name" value="CHLOROPHYLL SYNTHASE, CHLOROPLASTIC"/>
    <property type="match status" value="1"/>
</dbReference>
<keyword evidence="6" id="KW-0830">Ubiquinone</keyword>
<dbReference type="InterPro" id="IPR044878">
    <property type="entry name" value="UbiA_sf"/>
</dbReference>
<keyword evidence="3 5" id="KW-1133">Transmembrane helix</keyword>
<evidence type="ECO:0000313" key="6">
    <source>
        <dbReference type="EMBL" id="OXM53981.1"/>
    </source>
</evidence>
<feature type="transmembrane region" description="Helical" evidence="5">
    <location>
        <begin position="240"/>
        <end position="259"/>
    </location>
</feature>
<feature type="transmembrane region" description="Helical" evidence="5">
    <location>
        <begin position="21"/>
        <end position="43"/>
    </location>
</feature>
<keyword evidence="4 5" id="KW-0472">Membrane</keyword>
<evidence type="ECO:0000256" key="2">
    <source>
        <dbReference type="ARBA" id="ARBA00022692"/>
    </source>
</evidence>
<dbReference type="Gene3D" id="1.10.357.140">
    <property type="entry name" value="UbiA prenyltransferase"/>
    <property type="match status" value="1"/>
</dbReference>
<dbReference type="CDD" id="cd13956">
    <property type="entry name" value="PT_UbiA"/>
    <property type="match status" value="1"/>
</dbReference>
<protein>
    <submittedName>
        <fullName evidence="6">Ubiquinone biosynthesis protein UbiA</fullName>
    </submittedName>
</protein>
<dbReference type="GO" id="GO:0016765">
    <property type="term" value="F:transferase activity, transferring alkyl or aryl (other than methyl) groups"/>
    <property type="evidence" value="ECO:0007669"/>
    <property type="project" value="InterPro"/>
</dbReference>
<dbReference type="Pfam" id="PF01040">
    <property type="entry name" value="UbiA"/>
    <property type="match status" value="1"/>
</dbReference>
<name>A0A229S5G1_9PSEU</name>
<dbReference type="OrthoDB" id="2908954at2"/>
<feature type="transmembrane region" description="Helical" evidence="5">
    <location>
        <begin position="210"/>
        <end position="233"/>
    </location>
</feature>
<dbReference type="Gene3D" id="1.20.120.1780">
    <property type="entry name" value="UbiA prenyltransferase"/>
    <property type="match status" value="1"/>
</dbReference>
<dbReference type="EMBL" id="NMQT01000072">
    <property type="protein sequence ID" value="OXM53981.1"/>
    <property type="molecule type" value="Genomic_DNA"/>
</dbReference>
<dbReference type="AlphaFoldDB" id="A0A229S5G1"/>
<evidence type="ECO:0000256" key="3">
    <source>
        <dbReference type="ARBA" id="ARBA00022989"/>
    </source>
</evidence>
<dbReference type="GO" id="GO:0016020">
    <property type="term" value="C:membrane"/>
    <property type="evidence" value="ECO:0007669"/>
    <property type="project" value="UniProtKB-SubCell"/>
</dbReference>
<dbReference type="InterPro" id="IPR050475">
    <property type="entry name" value="Prenyltransferase_related"/>
</dbReference>
<feature type="transmembrane region" description="Helical" evidence="5">
    <location>
        <begin position="88"/>
        <end position="110"/>
    </location>
</feature>
<keyword evidence="7" id="KW-1185">Reference proteome</keyword>
<comment type="caution">
    <text evidence="6">The sequence shown here is derived from an EMBL/GenBank/DDBJ whole genome shotgun (WGS) entry which is preliminary data.</text>
</comment>
<proteinExistence type="predicted"/>
<dbReference type="RefSeq" id="WP_093935450.1">
    <property type="nucleotide sequence ID" value="NZ_NMQT01000072.1"/>
</dbReference>
<feature type="transmembrane region" description="Helical" evidence="5">
    <location>
        <begin position="279"/>
        <end position="308"/>
    </location>
</feature>
<evidence type="ECO:0000256" key="1">
    <source>
        <dbReference type="ARBA" id="ARBA00004141"/>
    </source>
</evidence>
<dbReference type="InterPro" id="IPR000537">
    <property type="entry name" value="UbiA_prenyltransferase"/>
</dbReference>
<evidence type="ECO:0000256" key="4">
    <source>
        <dbReference type="ARBA" id="ARBA00023136"/>
    </source>
</evidence>
<reference evidence="6 7" key="1">
    <citation type="submission" date="2017-07" db="EMBL/GenBank/DDBJ databases">
        <title>Amycolatopsis thailandensis Genome sequencing and assembly.</title>
        <authorList>
            <person name="Kaur N."/>
            <person name="Mayilraj S."/>
        </authorList>
    </citation>
    <scope>NUCLEOTIDE SEQUENCE [LARGE SCALE GENOMIC DNA]</scope>
    <source>
        <strain evidence="6 7">JCM 16380</strain>
    </source>
</reference>
<sequence length="328" mass="34211">MTADRPARRGLREAATAHWQTWRPYTTCYPALLGLAGALAAGGRRPVELFVAVLAPVLGWLSGHYLGDYFDRHLDAIAKPQRPIPSGRLSPAVALACGIGCAATSLAALIAMNWRILPVFALAMGGIVAYSAVFKRRGFAGNLSRGVLSALALTIGAMTVTTWPPWTLVPVALGFLLHDSASNLIGTVRDVEGDRAGGYHSVPVRHGVRVAVRLAVVLYVAGVAAVGAGAFVARLPGDQIAFVAIAAVTGFFAFAAVRPTALTARRALRSHEVLVAERLVLAAAVTAGAAGVETTALVLVPALAFSLVTQARMRARHEFPAGDGEDTV</sequence>
<dbReference type="PANTHER" id="PTHR42723">
    <property type="entry name" value="CHLOROPHYLL SYNTHASE"/>
    <property type="match status" value="1"/>
</dbReference>